<comment type="caution">
    <text evidence="1">The sequence shown here is derived from an EMBL/GenBank/DDBJ whole genome shotgun (WGS) entry which is preliminary data.</text>
</comment>
<evidence type="ECO:0000313" key="2">
    <source>
        <dbReference type="Proteomes" id="UP000004099"/>
    </source>
</evidence>
<dbReference type="AlphaFoldDB" id="E7FQ02"/>
<gene>
    <name evidence="1" type="ORF">HMPREF0542_10979</name>
</gene>
<evidence type="ECO:0000313" key="1">
    <source>
        <dbReference type="EMBL" id="EFZ34883.1"/>
    </source>
</evidence>
<sequence length="71" mass="8355">MMRSTAFVKITAVYGQIDENWEFVRKWSSRKVPITDKMIKNGRLSVKIQVFRTLFYGQMFQKAGFVRKSSS</sequence>
<proteinExistence type="predicted"/>
<accession>E7FQ02</accession>
<dbReference type="RefSeq" id="WP_003692115.1">
    <property type="nucleotide sequence ID" value="NZ_GL833110.1"/>
</dbReference>
<dbReference type="EMBL" id="ACGS02000032">
    <property type="protein sequence ID" value="EFZ34883.1"/>
    <property type="molecule type" value="Genomic_DNA"/>
</dbReference>
<organism evidence="1 2">
    <name type="scientific">Ligilactobacillus ruminis ATCC 25644</name>
    <dbReference type="NCBI Taxonomy" id="525362"/>
    <lineage>
        <taxon>Bacteria</taxon>
        <taxon>Bacillati</taxon>
        <taxon>Bacillota</taxon>
        <taxon>Bacilli</taxon>
        <taxon>Lactobacillales</taxon>
        <taxon>Lactobacillaceae</taxon>
        <taxon>Ligilactobacillus</taxon>
    </lineage>
</organism>
<reference evidence="1 2" key="1">
    <citation type="submission" date="2011-01" db="EMBL/GenBank/DDBJ databases">
        <authorList>
            <person name="Muzny D."/>
            <person name="Qin X."/>
            <person name="Buhay C."/>
            <person name="Dugan-Rocha S."/>
            <person name="Ding Y."/>
            <person name="Chen G."/>
            <person name="Hawes A."/>
            <person name="Holder M."/>
            <person name="Jhangiani S."/>
            <person name="Johnson A."/>
            <person name="Khan Z."/>
            <person name="Li Z."/>
            <person name="Liu W."/>
            <person name="Liu X."/>
            <person name="Perez L."/>
            <person name="Shen H."/>
            <person name="Wang Q."/>
            <person name="Watt J."/>
            <person name="Xi L."/>
            <person name="Xin Y."/>
            <person name="Zhou J."/>
            <person name="Deng J."/>
            <person name="Jiang H."/>
            <person name="Liu Y."/>
            <person name="Qu J."/>
            <person name="Song X.-Z."/>
            <person name="Zhang L."/>
            <person name="Villasana D."/>
            <person name="Johnson A."/>
            <person name="Liu J."/>
            <person name="Liyanage D."/>
            <person name="Lorensuhewa L."/>
            <person name="Robinson T."/>
            <person name="Song A."/>
            <person name="Song B.-B."/>
            <person name="Dinh H."/>
            <person name="Thornton R."/>
            <person name="Coyle M."/>
            <person name="Francisco L."/>
            <person name="Jackson L."/>
            <person name="Javaid M."/>
            <person name="Korchina V."/>
            <person name="Kovar C."/>
            <person name="Mata R."/>
            <person name="Mathew T."/>
            <person name="Ngo R."/>
            <person name="Nguyen L."/>
            <person name="Nguyen N."/>
            <person name="Okwuonu G."/>
            <person name="Ongeri F."/>
            <person name="Pham C."/>
            <person name="Simmons D."/>
            <person name="Wilczek-Boney K."/>
            <person name="Hale W."/>
            <person name="Jakkamsetti A."/>
            <person name="Pham P."/>
            <person name="Ruth R."/>
            <person name="San Lucas F."/>
            <person name="Warren J."/>
            <person name="Zhang J."/>
            <person name="Zhao Z."/>
            <person name="Zhou C."/>
            <person name="Zhu D."/>
            <person name="Lee S."/>
            <person name="Bess C."/>
            <person name="Blankenburg K."/>
            <person name="Forbes L."/>
            <person name="Fu Q."/>
            <person name="Gubbala S."/>
            <person name="Hirani K."/>
            <person name="Jayaseelan J.C."/>
            <person name="Lara F."/>
            <person name="Munidasa M."/>
            <person name="Palculict T."/>
            <person name="Patil S."/>
            <person name="Pu L.-L."/>
            <person name="Saada N."/>
            <person name="Tang L."/>
            <person name="Weissenberger G."/>
            <person name="Zhu Y."/>
            <person name="Hemphill L."/>
            <person name="Shang Y."/>
            <person name="Youmans B."/>
            <person name="Ayvaz T."/>
            <person name="Ross M."/>
            <person name="Santibanez J."/>
            <person name="Aqrawi P."/>
            <person name="Gross S."/>
            <person name="Joshi V."/>
            <person name="Fowler G."/>
            <person name="Nazareth L."/>
            <person name="Reid J."/>
            <person name="Worley K."/>
            <person name="Petrosino J."/>
            <person name="Highlander S."/>
            <person name="Gibbs R."/>
        </authorList>
    </citation>
    <scope>NUCLEOTIDE SEQUENCE [LARGE SCALE GENOMIC DNA]</scope>
    <source>
        <strain evidence="1 2">ATCC 25644</strain>
    </source>
</reference>
<dbReference type="HOGENOM" id="CLU_182955_0_0_9"/>
<protein>
    <submittedName>
        <fullName evidence="1">Uncharacterized protein</fullName>
    </submittedName>
</protein>
<name>E7FQ02_9LACO</name>
<dbReference type="Proteomes" id="UP000004099">
    <property type="component" value="Unassembled WGS sequence"/>
</dbReference>